<gene>
    <name evidence="2" type="ORF">SAMN06297144_2024</name>
</gene>
<dbReference type="CDD" id="cd06260">
    <property type="entry name" value="DUF820-like"/>
    <property type="match status" value="1"/>
</dbReference>
<name>A0A285QYB8_9SPHN</name>
<dbReference type="OrthoDB" id="155284at2"/>
<dbReference type="PANTHER" id="PTHR36558:SF1">
    <property type="entry name" value="RESTRICTION ENDONUCLEASE DOMAIN-CONTAINING PROTEIN-RELATED"/>
    <property type="match status" value="1"/>
</dbReference>
<dbReference type="PANTHER" id="PTHR36558">
    <property type="entry name" value="GLR1098 PROTEIN"/>
    <property type="match status" value="1"/>
</dbReference>
<accession>A0A285QYB8</accession>
<dbReference type="Proteomes" id="UP000219494">
    <property type="component" value="Unassembled WGS sequence"/>
</dbReference>
<dbReference type="EMBL" id="OBMI01000002">
    <property type="protein sequence ID" value="SOB86913.1"/>
    <property type="molecule type" value="Genomic_DNA"/>
</dbReference>
<dbReference type="InterPro" id="IPR011335">
    <property type="entry name" value="Restrct_endonuc-II-like"/>
</dbReference>
<sequence>MASEPAYPLLSAADFLEIEFGEKKAELDNGVIRMMAGGTARHAEVQANIVAWLRQRLRGSGCRPYGSDMATLTHSRSIRYPDVSVFCGRDGRENDNTKAFDDPRVIFEVLSAGTARTDLRIKLDEYKALDSIDTIVFVDIATERLRIVQRTAVHGWSDVEHGEPVDVPLPSLRLTIPHDEIFARD</sequence>
<dbReference type="Gene3D" id="3.90.1570.10">
    <property type="entry name" value="tt1808, chain A"/>
    <property type="match status" value="1"/>
</dbReference>
<dbReference type="RefSeq" id="WP_097063871.1">
    <property type="nucleotide sequence ID" value="NZ_OBMI01000002.1"/>
</dbReference>
<reference evidence="2 3" key="1">
    <citation type="submission" date="2017-07" db="EMBL/GenBank/DDBJ databases">
        <authorList>
            <person name="Sun Z.S."/>
            <person name="Albrecht U."/>
            <person name="Echele G."/>
            <person name="Lee C.C."/>
        </authorList>
    </citation>
    <scope>NUCLEOTIDE SEQUENCE [LARGE SCALE GENOMIC DNA]</scope>
    <source>
        <strain evidence="2 3">CGMCC 1.12672</strain>
    </source>
</reference>
<keyword evidence="2" id="KW-0255">Endonuclease</keyword>
<protein>
    <submittedName>
        <fullName evidence="2">Endonuclease, Uma2 family (Restriction endonuclease fold)</fullName>
    </submittedName>
</protein>
<keyword evidence="2" id="KW-0378">Hydrolase</keyword>
<dbReference type="Pfam" id="PF05685">
    <property type="entry name" value="Uma2"/>
    <property type="match status" value="1"/>
</dbReference>
<proteinExistence type="predicted"/>
<dbReference type="SUPFAM" id="SSF52980">
    <property type="entry name" value="Restriction endonuclease-like"/>
    <property type="match status" value="1"/>
</dbReference>
<organism evidence="2 3">
    <name type="scientific">Sphingomonas guangdongensis</name>
    <dbReference type="NCBI Taxonomy" id="1141890"/>
    <lineage>
        <taxon>Bacteria</taxon>
        <taxon>Pseudomonadati</taxon>
        <taxon>Pseudomonadota</taxon>
        <taxon>Alphaproteobacteria</taxon>
        <taxon>Sphingomonadales</taxon>
        <taxon>Sphingomonadaceae</taxon>
        <taxon>Sphingomonas</taxon>
    </lineage>
</organism>
<dbReference type="AlphaFoldDB" id="A0A285QYB8"/>
<evidence type="ECO:0000313" key="3">
    <source>
        <dbReference type="Proteomes" id="UP000219494"/>
    </source>
</evidence>
<evidence type="ECO:0000313" key="2">
    <source>
        <dbReference type="EMBL" id="SOB86913.1"/>
    </source>
</evidence>
<dbReference type="InterPro" id="IPR012296">
    <property type="entry name" value="Nuclease_put_TT1808"/>
</dbReference>
<keyword evidence="3" id="KW-1185">Reference proteome</keyword>
<evidence type="ECO:0000259" key="1">
    <source>
        <dbReference type="Pfam" id="PF05685"/>
    </source>
</evidence>
<feature type="domain" description="Putative restriction endonuclease" evidence="1">
    <location>
        <begin position="13"/>
        <end position="169"/>
    </location>
</feature>
<dbReference type="GO" id="GO:0004519">
    <property type="term" value="F:endonuclease activity"/>
    <property type="evidence" value="ECO:0007669"/>
    <property type="project" value="UniProtKB-KW"/>
</dbReference>
<dbReference type="InterPro" id="IPR008538">
    <property type="entry name" value="Uma2"/>
</dbReference>
<keyword evidence="2" id="KW-0540">Nuclease</keyword>